<dbReference type="EMBL" id="PYDT01000004">
    <property type="protein sequence ID" value="THU62776.1"/>
    <property type="molecule type" value="Genomic_DNA"/>
</dbReference>
<keyword evidence="2" id="KW-1185">Reference proteome</keyword>
<gene>
    <name evidence="1" type="ORF">C4D60_Mb01t08700</name>
</gene>
<reference evidence="1 2" key="1">
    <citation type="journal article" date="2019" name="Nat. Plants">
        <title>Genome sequencing of Musa balbisiana reveals subgenome evolution and function divergence in polyploid bananas.</title>
        <authorList>
            <person name="Yao X."/>
        </authorList>
    </citation>
    <scope>NUCLEOTIDE SEQUENCE [LARGE SCALE GENOMIC DNA]</scope>
    <source>
        <strain evidence="2">cv. DH-PKW</strain>
        <tissue evidence="1">Leaves</tissue>
    </source>
</reference>
<comment type="caution">
    <text evidence="1">The sequence shown here is derived from an EMBL/GenBank/DDBJ whole genome shotgun (WGS) entry which is preliminary data.</text>
</comment>
<dbReference type="AlphaFoldDB" id="A0A4V4H784"/>
<accession>A0A4V4H784</accession>
<dbReference type="Proteomes" id="UP000317650">
    <property type="component" value="Chromosome 1"/>
</dbReference>
<protein>
    <submittedName>
        <fullName evidence="1">Uncharacterized protein</fullName>
    </submittedName>
</protein>
<sequence>MFEEKTQQALHLQLKLSAVGLFKILKLLGVDFYRIRQRELWFHICGHRQNPVTVVLALQCHHRKRLPCFYLQCLLLLGASILEEDPQQLLNHPPCVANPVPCLLVHCKAR</sequence>
<evidence type="ECO:0000313" key="2">
    <source>
        <dbReference type="Proteomes" id="UP000317650"/>
    </source>
</evidence>
<evidence type="ECO:0000313" key="1">
    <source>
        <dbReference type="EMBL" id="THU62776.1"/>
    </source>
</evidence>
<organism evidence="1 2">
    <name type="scientific">Musa balbisiana</name>
    <name type="common">Banana</name>
    <dbReference type="NCBI Taxonomy" id="52838"/>
    <lineage>
        <taxon>Eukaryota</taxon>
        <taxon>Viridiplantae</taxon>
        <taxon>Streptophyta</taxon>
        <taxon>Embryophyta</taxon>
        <taxon>Tracheophyta</taxon>
        <taxon>Spermatophyta</taxon>
        <taxon>Magnoliopsida</taxon>
        <taxon>Liliopsida</taxon>
        <taxon>Zingiberales</taxon>
        <taxon>Musaceae</taxon>
        <taxon>Musa</taxon>
    </lineage>
</organism>
<name>A0A4V4H784_MUSBA</name>
<proteinExistence type="predicted"/>